<keyword evidence="1" id="KW-0812">Transmembrane</keyword>
<evidence type="ECO:0000256" key="1">
    <source>
        <dbReference type="SAM" id="Phobius"/>
    </source>
</evidence>
<sequence length="549" mass="61608">MKNLIKSILILIPVLMSTTGTEEVVYAQVGDTVTLKPPRRDNLKDHYLYWSFGHEDLQLAWRNPHGGQGFDKSPWNHSLSMSDDSLVIHHIKQEHFGTFICKLTMNRNSFVITYKLLKLNVIMNPPFPLLPLESLSLVCNAESPQSLMKPEIYWLTPQGEKIKINEGRLTMRATSQHSGEWTCVVTNGEKEYKATESVIVVDLSPAPLRPQYTSKSSPLTVPSPQSLMKPEIYWLTPQGEKIKINEGRLTMRATSQHSGEWTCVVTNGEKGYKATKSVIVVDLSPAPLRPQYTSKSSPLTVPCSIAPHISWDKIIAKGIQGAHWDFFPISGLSSAVPQKLFSLCLGDELTWKTEKNTGLKPVKDLKKGNLTLIGKLRSEEDAGDYVCALNFTNGVVLKRTVHVNVLQIISSPGTDFISGQQVNLTCSIGHPLPSDLQVKWIPPKALSLPSLRPDHHHLTIPEVGTGDSGPWRCELWQNSTLLTSATIVLKIESKLSVWMLVIICSVIVIAILLLVLIFILYRRKQRKMRHLRHRLCQCKNPKPKGFYRT</sequence>
<organism evidence="4">
    <name type="scientific">Siniperca chuatsi</name>
    <name type="common">Mandarin fish</name>
    <dbReference type="NCBI Taxonomy" id="119488"/>
    <lineage>
        <taxon>Eukaryota</taxon>
        <taxon>Metazoa</taxon>
        <taxon>Chordata</taxon>
        <taxon>Craniata</taxon>
        <taxon>Vertebrata</taxon>
        <taxon>Euteleostomi</taxon>
        <taxon>Actinopterygii</taxon>
        <taxon>Neopterygii</taxon>
        <taxon>Teleostei</taxon>
        <taxon>Neoteleostei</taxon>
        <taxon>Acanthomorphata</taxon>
        <taxon>Eupercaria</taxon>
        <taxon>Centrarchiformes</taxon>
        <taxon>Centrarchoidei</taxon>
        <taxon>Sinipercidae</taxon>
        <taxon>Siniperca</taxon>
    </lineage>
</organism>
<dbReference type="SUPFAM" id="SSF48726">
    <property type="entry name" value="Immunoglobulin"/>
    <property type="match status" value="3"/>
</dbReference>
<keyword evidence="1" id="KW-0472">Membrane</keyword>
<dbReference type="PANTHER" id="PTHR11422:SF0">
    <property type="entry name" value="T-CELL SURFACE GLYCOPROTEIN CD4"/>
    <property type="match status" value="1"/>
</dbReference>
<keyword evidence="1" id="KW-1133">Transmembrane helix</keyword>
<proteinExistence type="evidence at transcript level"/>
<feature type="chain" id="PRO_5003240492" evidence="2">
    <location>
        <begin position="21"/>
        <end position="549"/>
    </location>
</feature>
<evidence type="ECO:0000313" key="4">
    <source>
        <dbReference type="EMBL" id="ADV78594.1"/>
    </source>
</evidence>
<dbReference type="Gene3D" id="2.60.40.10">
    <property type="entry name" value="Immunoglobulins"/>
    <property type="match status" value="4"/>
</dbReference>
<feature type="domain" description="Ig-like" evidence="3">
    <location>
        <begin position="133"/>
        <end position="199"/>
    </location>
</feature>
<dbReference type="PROSITE" id="PS50835">
    <property type="entry name" value="IG_LIKE"/>
    <property type="match status" value="2"/>
</dbReference>
<dbReference type="AlphaFoldDB" id="E9K9X5"/>
<dbReference type="InterPro" id="IPR003599">
    <property type="entry name" value="Ig_sub"/>
</dbReference>
<name>E9K9X5_SINCH</name>
<feature type="signal peptide" evidence="2">
    <location>
        <begin position="1"/>
        <end position="20"/>
    </location>
</feature>
<accession>E9K9X5</accession>
<dbReference type="InterPro" id="IPR013783">
    <property type="entry name" value="Ig-like_fold"/>
</dbReference>
<feature type="domain" description="Ig-like" evidence="3">
    <location>
        <begin position="419"/>
        <end position="488"/>
    </location>
</feature>
<evidence type="ECO:0000259" key="3">
    <source>
        <dbReference type="PROSITE" id="PS50835"/>
    </source>
</evidence>
<dbReference type="EMBL" id="GU550706">
    <property type="protein sequence ID" value="ADV78594.1"/>
    <property type="molecule type" value="mRNA"/>
</dbReference>
<dbReference type="InterPro" id="IPR007110">
    <property type="entry name" value="Ig-like_dom"/>
</dbReference>
<reference evidence="4" key="1">
    <citation type="submission" date="2010-01" db="EMBL/GenBank/DDBJ databases">
        <title>Molecular cloning and characterization of CD4 in mandarin fish Siniperca chuatsi.</title>
        <authorList>
            <person name="Guo Z."/>
            <person name="Nie P."/>
        </authorList>
    </citation>
    <scope>NUCLEOTIDE SEQUENCE</scope>
</reference>
<dbReference type="PANTHER" id="PTHR11422">
    <property type="entry name" value="T-CELL SURFACE GLYCOPROTEIN CD4"/>
    <property type="match status" value="1"/>
</dbReference>
<keyword evidence="2" id="KW-0732">Signal</keyword>
<feature type="transmembrane region" description="Helical" evidence="1">
    <location>
        <begin position="497"/>
        <end position="521"/>
    </location>
</feature>
<dbReference type="SMART" id="SM00409">
    <property type="entry name" value="IG"/>
    <property type="match status" value="5"/>
</dbReference>
<dbReference type="InterPro" id="IPR036179">
    <property type="entry name" value="Ig-like_dom_sf"/>
</dbReference>
<evidence type="ECO:0000256" key="2">
    <source>
        <dbReference type="SAM" id="SignalP"/>
    </source>
</evidence>
<protein>
    <submittedName>
        <fullName evidence="4">T cell surface glycoprotein CD4</fullName>
    </submittedName>
</protein>